<evidence type="ECO:0000313" key="1">
    <source>
        <dbReference type="EMBL" id="QTG12411.1"/>
    </source>
</evidence>
<dbReference type="Proteomes" id="UP000663946">
    <property type="component" value="Chromosome 1"/>
</dbReference>
<protein>
    <submittedName>
        <fullName evidence="1">Uncharacterized protein</fullName>
    </submittedName>
</protein>
<accession>A0AAJ4N0J4</accession>
<sequence>MTVKPITHFIGFRGEEYWSAVKVWGQPHYIHRGWDKRAQREIVDVDLVIFAKGTDRDEPRDFNYDDLKEDYP</sequence>
<evidence type="ECO:0000313" key="2">
    <source>
        <dbReference type="Proteomes" id="UP000663946"/>
    </source>
</evidence>
<reference evidence="1" key="1">
    <citation type="submission" date="2020-02" db="EMBL/GenBank/DDBJ databases">
        <title>Unexpected conservation and global transmission of agrobacterial virulence plasmids.</title>
        <authorList>
            <person name="Weisberg A.J."/>
            <person name="Davis E.W. II"/>
            <person name="Tabima J.R."/>
            <person name="Belcher M.S."/>
            <person name="Miller M."/>
            <person name="Kuo C.-H."/>
            <person name="Loper J.E."/>
            <person name="Grunwald N.J."/>
            <person name="Putnam M.L."/>
            <person name="Chang J.H."/>
        </authorList>
    </citation>
    <scope>NUCLEOTIDE SEQUENCE</scope>
    <source>
        <strain evidence="1">Q15/94</strain>
    </source>
</reference>
<gene>
    <name evidence="1" type="ORF">G6M86_03750</name>
</gene>
<organism evidence="1 2">
    <name type="scientific">Agrobacterium tumefaciens</name>
    <dbReference type="NCBI Taxonomy" id="358"/>
    <lineage>
        <taxon>Bacteria</taxon>
        <taxon>Pseudomonadati</taxon>
        <taxon>Pseudomonadota</taxon>
        <taxon>Alphaproteobacteria</taxon>
        <taxon>Hyphomicrobiales</taxon>
        <taxon>Rhizobiaceae</taxon>
        <taxon>Rhizobium/Agrobacterium group</taxon>
        <taxon>Agrobacterium</taxon>
        <taxon>Agrobacterium tumefaciens complex</taxon>
    </lineage>
</organism>
<dbReference type="RefSeq" id="WP_333721883.1">
    <property type="nucleotide sequence ID" value="NZ_CP049216.1"/>
</dbReference>
<proteinExistence type="predicted"/>
<dbReference type="EMBL" id="CP049216">
    <property type="protein sequence ID" value="QTG12411.1"/>
    <property type="molecule type" value="Genomic_DNA"/>
</dbReference>
<name>A0AAJ4N0J4_AGRTU</name>
<dbReference type="AlphaFoldDB" id="A0AAJ4N0J4"/>